<evidence type="ECO:0000313" key="6">
    <source>
        <dbReference type="Proteomes" id="UP000030746"/>
    </source>
</evidence>
<dbReference type="KEGG" id="lgi:LOTGIDRAFT_142195"/>
<accession>V4CB83</accession>
<keyword evidence="6" id="KW-1185">Reference proteome</keyword>
<reference evidence="5 6" key="1">
    <citation type="journal article" date="2013" name="Nature">
        <title>Insights into bilaterian evolution from three spiralian genomes.</title>
        <authorList>
            <person name="Simakov O."/>
            <person name="Marletaz F."/>
            <person name="Cho S.J."/>
            <person name="Edsinger-Gonzales E."/>
            <person name="Havlak P."/>
            <person name="Hellsten U."/>
            <person name="Kuo D.H."/>
            <person name="Larsson T."/>
            <person name="Lv J."/>
            <person name="Arendt D."/>
            <person name="Savage R."/>
            <person name="Osoegawa K."/>
            <person name="de Jong P."/>
            <person name="Grimwood J."/>
            <person name="Chapman J.A."/>
            <person name="Shapiro H."/>
            <person name="Aerts A."/>
            <person name="Otillar R.P."/>
            <person name="Terry A.Y."/>
            <person name="Boore J.L."/>
            <person name="Grigoriev I.V."/>
            <person name="Lindberg D.R."/>
            <person name="Seaver E.C."/>
            <person name="Weisblat D.A."/>
            <person name="Putnam N.H."/>
            <person name="Rokhsar D.S."/>
        </authorList>
    </citation>
    <scope>NUCLEOTIDE SEQUENCE [LARGE SCALE GENOMIC DNA]</scope>
</reference>
<dbReference type="AlphaFoldDB" id="V4CB83"/>
<dbReference type="HOGENOM" id="CLU_160386_0_0_1"/>
<evidence type="ECO:0000256" key="3">
    <source>
        <dbReference type="SAM" id="MobiDB-lite"/>
    </source>
</evidence>
<dbReference type="RefSeq" id="XP_009050210.1">
    <property type="nucleotide sequence ID" value="XM_009051962.1"/>
</dbReference>
<dbReference type="OMA" id="MIHGIVA"/>
<evidence type="ECO:0000256" key="1">
    <source>
        <dbReference type="ARBA" id="ARBA00004123"/>
    </source>
</evidence>
<dbReference type="PANTHER" id="PTHR13681">
    <property type="entry name" value="SURVIVAL OF MOTOR NEURON-RELATED-SPLICING FACTOR 30-RELATED"/>
    <property type="match status" value="1"/>
</dbReference>
<dbReference type="InterPro" id="IPR042470">
    <property type="entry name" value="RMI1_N_C_sf"/>
</dbReference>
<keyword evidence="2" id="KW-0539">Nucleus</keyword>
<dbReference type="GeneID" id="20234544"/>
<evidence type="ECO:0000313" key="5">
    <source>
        <dbReference type="EMBL" id="ESO99099.1"/>
    </source>
</evidence>
<proteinExistence type="predicted"/>
<dbReference type="EMBL" id="KB201145">
    <property type="protein sequence ID" value="ESO99099.1"/>
    <property type="molecule type" value="Genomic_DNA"/>
</dbReference>
<protein>
    <recommendedName>
        <fullName evidence="4">RecQ mediated genome instability protein 1 OB-fold domain-containing protein</fullName>
    </recommendedName>
</protein>
<evidence type="ECO:0000259" key="4">
    <source>
        <dbReference type="Pfam" id="PF08585"/>
    </source>
</evidence>
<dbReference type="GO" id="GO:0005634">
    <property type="term" value="C:nucleus"/>
    <property type="evidence" value="ECO:0007669"/>
    <property type="project" value="UniProtKB-SubCell"/>
</dbReference>
<dbReference type="Pfam" id="PF08585">
    <property type="entry name" value="RMI1_N_C"/>
    <property type="match status" value="1"/>
</dbReference>
<feature type="region of interest" description="Disordered" evidence="3">
    <location>
        <begin position="79"/>
        <end position="98"/>
    </location>
</feature>
<dbReference type="CTD" id="20234544"/>
<dbReference type="OrthoDB" id="434939at2759"/>
<dbReference type="Gene3D" id="2.40.50.770">
    <property type="entry name" value="RecQ-mediated genome instability protein Rmi1, C-terminal domain"/>
    <property type="match status" value="1"/>
</dbReference>
<dbReference type="STRING" id="225164.V4CB83"/>
<feature type="domain" description="RecQ mediated genome instability protein 1 OB-fold" evidence="4">
    <location>
        <begin position="1"/>
        <end position="71"/>
    </location>
</feature>
<dbReference type="InterPro" id="IPR013894">
    <property type="entry name" value="RMI1_OB"/>
</dbReference>
<dbReference type="PANTHER" id="PTHR13681:SF24">
    <property type="entry name" value="TUDOR DOMAIN-CONTAINING PROTEIN 3"/>
    <property type="match status" value="1"/>
</dbReference>
<evidence type="ECO:0000256" key="2">
    <source>
        <dbReference type="ARBA" id="ARBA00023242"/>
    </source>
</evidence>
<sequence length="114" mass="12819">MMKFVLTDGHTSCTAVETEPLKSIGFNTAPGCKILIEGTVGVESNILLLDNKNTCYLGGRVDRMYETWELKRSLKYQNRSNIRSEGGPPPYVPFGQKVTSQLPNPRKGMFDFTW</sequence>
<comment type="subcellular location">
    <subcellularLocation>
        <location evidence="1">Nucleus</location>
    </subcellularLocation>
</comment>
<gene>
    <name evidence="5" type="ORF">LOTGIDRAFT_142195</name>
</gene>
<name>V4CB83_LOTGI</name>
<organism evidence="5 6">
    <name type="scientific">Lottia gigantea</name>
    <name type="common">Giant owl limpet</name>
    <dbReference type="NCBI Taxonomy" id="225164"/>
    <lineage>
        <taxon>Eukaryota</taxon>
        <taxon>Metazoa</taxon>
        <taxon>Spiralia</taxon>
        <taxon>Lophotrochozoa</taxon>
        <taxon>Mollusca</taxon>
        <taxon>Gastropoda</taxon>
        <taxon>Patellogastropoda</taxon>
        <taxon>Lottioidea</taxon>
        <taxon>Lottiidae</taxon>
        <taxon>Lottia</taxon>
    </lineage>
</organism>
<dbReference type="Proteomes" id="UP000030746">
    <property type="component" value="Unassembled WGS sequence"/>
</dbReference>